<dbReference type="InterPro" id="IPR043168">
    <property type="entry name" value="DegV_C"/>
</dbReference>
<dbReference type="Gene3D" id="3.30.1180.10">
    <property type="match status" value="1"/>
</dbReference>
<dbReference type="Pfam" id="PF02645">
    <property type="entry name" value="DegV"/>
    <property type="match status" value="1"/>
</dbReference>
<organism evidence="2 3">
    <name type="scientific">Actinocrinis puniceicyclus</name>
    <dbReference type="NCBI Taxonomy" id="977794"/>
    <lineage>
        <taxon>Bacteria</taxon>
        <taxon>Bacillati</taxon>
        <taxon>Actinomycetota</taxon>
        <taxon>Actinomycetes</taxon>
        <taxon>Catenulisporales</taxon>
        <taxon>Actinospicaceae</taxon>
        <taxon>Actinocrinis</taxon>
    </lineage>
</organism>
<dbReference type="RefSeq" id="WP_211464159.1">
    <property type="nucleotide sequence ID" value="NZ_JAGSXH010000005.1"/>
</dbReference>
<comment type="caution">
    <text evidence="2">The sequence shown here is derived from an EMBL/GenBank/DDBJ whole genome shotgun (WGS) entry which is preliminary data.</text>
</comment>
<sequence length="320" mass="32632">MVGRTAVVTDSTACLAPERAAAAGITVVPLQVVVGTESYTEGTPQARAALMDALRRRQPATTSRPSPEQFAAQYRELAEAGATGIVSVHLSAELSATHESAVLAAARSPIPVEVVDSRSVGMGLGYAALAAAQAAAQGESPAACAAAAAKRATMTSAFFYVDTLDYLRRGGRIGSARAFVGSALAVKPLLHLVDGHVEPLEKVRTAARAIARLEQVVLERAGQDAVDVAVHHLGSVPRAELLAERLRAQLPCLSGAARGSRPDAFGSFAMAGGTSIADLPSSAVALVERTGELTVSEVGAVLGAHAGPGLLGVIVSPRLP</sequence>
<evidence type="ECO:0000256" key="1">
    <source>
        <dbReference type="ARBA" id="ARBA00023121"/>
    </source>
</evidence>
<name>A0A8J8BAD8_9ACTN</name>
<dbReference type="SUPFAM" id="SSF82549">
    <property type="entry name" value="DAK1/DegV-like"/>
    <property type="match status" value="1"/>
</dbReference>
<dbReference type="PANTHER" id="PTHR33434:SF2">
    <property type="entry name" value="FATTY ACID-BINDING PROTEIN TM_1468"/>
    <property type="match status" value="1"/>
</dbReference>
<gene>
    <name evidence="2" type="ORF">KGA66_02860</name>
</gene>
<dbReference type="PROSITE" id="PS51482">
    <property type="entry name" value="DEGV"/>
    <property type="match status" value="1"/>
</dbReference>
<dbReference type="Proteomes" id="UP000677913">
    <property type="component" value="Unassembled WGS sequence"/>
</dbReference>
<evidence type="ECO:0000313" key="3">
    <source>
        <dbReference type="Proteomes" id="UP000677913"/>
    </source>
</evidence>
<dbReference type="EMBL" id="JAGSXH010000005">
    <property type="protein sequence ID" value="MBS2961973.1"/>
    <property type="molecule type" value="Genomic_DNA"/>
</dbReference>
<dbReference type="AlphaFoldDB" id="A0A8J8BAD8"/>
<proteinExistence type="predicted"/>
<dbReference type="PANTHER" id="PTHR33434">
    <property type="entry name" value="DEGV DOMAIN-CONTAINING PROTEIN DR_1986-RELATED"/>
    <property type="match status" value="1"/>
</dbReference>
<protein>
    <submittedName>
        <fullName evidence="2">DegV family protein</fullName>
    </submittedName>
</protein>
<dbReference type="InterPro" id="IPR003797">
    <property type="entry name" value="DegV"/>
</dbReference>
<reference evidence="2" key="1">
    <citation type="submission" date="2021-04" db="EMBL/GenBank/DDBJ databases">
        <title>Genome based classification of Actinospica acidithermotolerans sp. nov., an actinobacterium isolated from an Indonesian hot spring.</title>
        <authorList>
            <person name="Kusuma A.B."/>
            <person name="Putra K.E."/>
            <person name="Nafisah S."/>
            <person name="Loh J."/>
            <person name="Nouioui I."/>
            <person name="Goodfellow M."/>
        </authorList>
    </citation>
    <scope>NUCLEOTIDE SEQUENCE</scope>
    <source>
        <strain evidence="2">DSM 45618</strain>
    </source>
</reference>
<accession>A0A8J8BAD8</accession>
<dbReference type="Gene3D" id="3.40.50.10170">
    <property type="match status" value="1"/>
</dbReference>
<dbReference type="NCBIfam" id="TIGR00762">
    <property type="entry name" value="DegV"/>
    <property type="match status" value="1"/>
</dbReference>
<dbReference type="GO" id="GO:0008289">
    <property type="term" value="F:lipid binding"/>
    <property type="evidence" value="ECO:0007669"/>
    <property type="project" value="UniProtKB-KW"/>
</dbReference>
<keyword evidence="1" id="KW-0446">Lipid-binding</keyword>
<evidence type="ECO:0000313" key="2">
    <source>
        <dbReference type="EMBL" id="MBS2961973.1"/>
    </source>
</evidence>
<dbReference type="InterPro" id="IPR050270">
    <property type="entry name" value="DegV_domain_contain"/>
</dbReference>
<keyword evidence="3" id="KW-1185">Reference proteome</keyword>